<feature type="compositionally biased region" description="Basic and acidic residues" evidence="5">
    <location>
        <begin position="444"/>
        <end position="454"/>
    </location>
</feature>
<evidence type="ECO:0000259" key="7">
    <source>
        <dbReference type="Pfam" id="PF00924"/>
    </source>
</evidence>
<evidence type="ECO:0000256" key="6">
    <source>
        <dbReference type="SAM" id="Phobius"/>
    </source>
</evidence>
<organism evidence="8 9">
    <name type="scientific">Kineosporia corallincola</name>
    <dbReference type="NCBI Taxonomy" id="2835133"/>
    <lineage>
        <taxon>Bacteria</taxon>
        <taxon>Bacillati</taxon>
        <taxon>Actinomycetota</taxon>
        <taxon>Actinomycetes</taxon>
        <taxon>Kineosporiales</taxon>
        <taxon>Kineosporiaceae</taxon>
        <taxon>Kineosporia</taxon>
    </lineage>
</organism>
<keyword evidence="9" id="KW-1185">Reference proteome</keyword>
<dbReference type="Pfam" id="PF00924">
    <property type="entry name" value="MS_channel_2nd"/>
    <property type="match status" value="1"/>
</dbReference>
<dbReference type="Gene3D" id="1.10.287.1260">
    <property type="match status" value="1"/>
</dbReference>
<dbReference type="Proteomes" id="UP001197247">
    <property type="component" value="Unassembled WGS sequence"/>
</dbReference>
<evidence type="ECO:0000313" key="8">
    <source>
        <dbReference type="EMBL" id="MBT0773030.1"/>
    </source>
</evidence>
<dbReference type="Gene3D" id="2.30.30.60">
    <property type="match status" value="1"/>
</dbReference>
<evidence type="ECO:0000313" key="9">
    <source>
        <dbReference type="Proteomes" id="UP001197247"/>
    </source>
</evidence>
<comment type="subcellular location">
    <subcellularLocation>
        <location evidence="1">Membrane</location>
    </subcellularLocation>
</comment>
<evidence type="ECO:0000256" key="2">
    <source>
        <dbReference type="ARBA" id="ARBA00022692"/>
    </source>
</evidence>
<evidence type="ECO:0000256" key="4">
    <source>
        <dbReference type="ARBA" id="ARBA00023136"/>
    </source>
</evidence>
<evidence type="ECO:0000256" key="5">
    <source>
        <dbReference type="SAM" id="MobiDB-lite"/>
    </source>
</evidence>
<comment type="caution">
    <text evidence="8">The sequence shown here is derived from an EMBL/GenBank/DDBJ whole genome shotgun (WGS) entry which is preliminary data.</text>
</comment>
<feature type="transmembrane region" description="Helical" evidence="6">
    <location>
        <begin position="153"/>
        <end position="172"/>
    </location>
</feature>
<dbReference type="SUPFAM" id="SSF50182">
    <property type="entry name" value="Sm-like ribonucleoproteins"/>
    <property type="match status" value="1"/>
</dbReference>
<dbReference type="EMBL" id="JAHBAY010000015">
    <property type="protein sequence ID" value="MBT0773030.1"/>
    <property type="molecule type" value="Genomic_DNA"/>
</dbReference>
<accession>A0ABS5TPK2</accession>
<feature type="transmembrane region" description="Helical" evidence="6">
    <location>
        <begin position="126"/>
        <end position="147"/>
    </location>
</feature>
<dbReference type="InterPro" id="IPR023408">
    <property type="entry name" value="MscS_beta-dom_sf"/>
</dbReference>
<protein>
    <submittedName>
        <fullName evidence="8">Mechanosensitive ion channel</fullName>
    </submittedName>
</protein>
<evidence type="ECO:0000256" key="3">
    <source>
        <dbReference type="ARBA" id="ARBA00022989"/>
    </source>
</evidence>
<name>A0ABS5TPK2_9ACTN</name>
<gene>
    <name evidence="8" type="ORF">KIH74_29070</name>
</gene>
<keyword evidence="4 6" id="KW-0472">Membrane</keyword>
<dbReference type="RefSeq" id="WP_214159568.1">
    <property type="nucleotide sequence ID" value="NZ_JAHBAY010000015.1"/>
</dbReference>
<dbReference type="PANTHER" id="PTHR30566">
    <property type="entry name" value="YNAI-RELATED MECHANOSENSITIVE ION CHANNEL"/>
    <property type="match status" value="1"/>
</dbReference>
<evidence type="ECO:0000256" key="1">
    <source>
        <dbReference type="ARBA" id="ARBA00004370"/>
    </source>
</evidence>
<feature type="transmembrane region" description="Helical" evidence="6">
    <location>
        <begin position="52"/>
        <end position="73"/>
    </location>
</feature>
<feature type="compositionally biased region" description="Basic and acidic residues" evidence="5">
    <location>
        <begin position="367"/>
        <end position="399"/>
    </location>
</feature>
<dbReference type="InterPro" id="IPR006685">
    <property type="entry name" value="MscS_channel_2nd"/>
</dbReference>
<keyword evidence="3 6" id="KW-1133">Transmembrane helix</keyword>
<reference evidence="8 9" key="1">
    <citation type="submission" date="2021-05" db="EMBL/GenBank/DDBJ databases">
        <title>Kineosporia and Streptomyces sp. nov. two new marine actinobacteria isolated from Coral.</title>
        <authorList>
            <person name="Buangrab K."/>
            <person name="Sutthacheep M."/>
            <person name="Yeemin T."/>
            <person name="Harunari E."/>
            <person name="Igarashi Y."/>
            <person name="Kanchanasin P."/>
            <person name="Tanasupawat S."/>
            <person name="Phongsopitanun W."/>
        </authorList>
    </citation>
    <scope>NUCLEOTIDE SEQUENCE [LARGE SCALE GENOMIC DNA]</scope>
    <source>
        <strain evidence="8 9">J2-2</strain>
    </source>
</reference>
<feature type="transmembrane region" description="Helical" evidence="6">
    <location>
        <begin position="79"/>
        <end position="105"/>
    </location>
</feature>
<dbReference type="PANTHER" id="PTHR30566:SF25">
    <property type="entry name" value="INNER MEMBRANE PROTEIN"/>
    <property type="match status" value="1"/>
</dbReference>
<feature type="transmembrane region" description="Helical" evidence="6">
    <location>
        <begin position="6"/>
        <end position="31"/>
    </location>
</feature>
<keyword evidence="2 6" id="KW-0812">Transmembrane</keyword>
<feature type="domain" description="Mechanosensitive ion channel MscS" evidence="7">
    <location>
        <begin position="175"/>
        <end position="241"/>
    </location>
</feature>
<proteinExistence type="predicted"/>
<sequence>MDLDFWTRLLIVAAVTVAAGLIAWSLTWLAVRIGRRHDSGGMIAIHRLCRHPFVLTVAAIALEVTLQAIPGIGGGWTRAAGIAVILSACWLIVRSLLVGEEILFWRLRMDVAQNRRIRRLRTQITLVRRVLGVVVVLVGVAAVLMSIPQMRTFGASLLASAGIAGILAGLAAQTTLGNMFAGLQLAFTDAVRIDDVVVIEDEWGWIEEITLTYVVVHLWDERRLVLPTSWFTTNPFQNWTRNEARVLGSVILHLDYATPLPELRHYAQAVIEGSSLWDRQAWVLQVADTTETTMVVRVLASAQDGPTAWDLRCDIREALLTWLQKNHPQSLPVQRNIGGGHRPDQKRYRDGVVTAEEAGLDGQPAVDRTDGLDRRRIRHEKPVMPDPETAHLDLQTPDHSDEDGEDRADERVPLGEATFSGPEDTPPAETVGPDGSLAGVPAARPERDRAQVGQ</sequence>
<dbReference type="InterPro" id="IPR010920">
    <property type="entry name" value="LSM_dom_sf"/>
</dbReference>
<feature type="region of interest" description="Disordered" evidence="5">
    <location>
        <begin position="354"/>
        <end position="454"/>
    </location>
</feature>